<evidence type="ECO:0000313" key="4">
    <source>
        <dbReference type="Proteomes" id="UP000321287"/>
    </source>
</evidence>
<reference evidence="3 4" key="1">
    <citation type="submission" date="2019-07" db="EMBL/GenBank/DDBJ databases">
        <title>Whole genome shotgun sequence of Asaia bogorensis NBRC 16594.</title>
        <authorList>
            <person name="Hosoyama A."/>
            <person name="Uohara A."/>
            <person name="Ohji S."/>
            <person name="Ichikawa N."/>
        </authorList>
    </citation>
    <scope>NUCLEOTIDE SEQUENCE [LARGE SCALE GENOMIC DNA]</scope>
    <source>
        <strain evidence="3 4">NBRC 16594</strain>
    </source>
</reference>
<dbReference type="AlphaFoldDB" id="A0AAN4R5I3"/>
<dbReference type="Gene3D" id="3.90.190.10">
    <property type="entry name" value="Protein tyrosine phosphatase superfamily"/>
    <property type="match status" value="1"/>
</dbReference>
<dbReference type="GeneID" id="78225450"/>
<evidence type="ECO:0000313" key="3">
    <source>
        <dbReference type="EMBL" id="GEL53014.1"/>
    </source>
</evidence>
<dbReference type="Proteomes" id="UP000321287">
    <property type="component" value="Unassembled WGS sequence"/>
</dbReference>
<dbReference type="KEGG" id="abg:Asbog_00350"/>
<dbReference type="InterPro" id="IPR026893">
    <property type="entry name" value="Tyr/Ser_Pase_IphP-type"/>
</dbReference>
<evidence type="ECO:0008006" key="5">
    <source>
        <dbReference type="Google" id="ProtNLM"/>
    </source>
</evidence>
<proteinExistence type="inferred from homology"/>
<evidence type="ECO:0000256" key="2">
    <source>
        <dbReference type="SAM" id="SignalP"/>
    </source>
</evidence>
<dbReference type="Pfam" id="PF13350">
    <property type="entry name" value="Y_phosphatase3"/>
    <property type="match status" value="1"/>
</dbReference>
<dbReference type="InterPro" id="IPR029021">
    <property type="entry name" value="Prot-tyrosine_phosphatase-like"/>
</dbReference>
<keyword evidence="4" id="KW-1185">Reference proteome</keyword>
<dbReference type="SUPFAM" id="SSF52799">
    <property type="entry name" value="(Phosphotyrosine protein) phosphatases II"/>
    <property type="match status" value="1"/>
</dbReference>
<protein>
    <recommendedName>
        <fullName evidence="5">Protein tyrosine/serine phosphatase</fullName>
    </recommendedName>
</protein>
<feature type="chain" id="PRO_5042994068" description="Protein tyrosine/serine phosphatase" evidence="2">
    <location>
        <begin position="25"/>
        <end position="364"/>
    </location>
</feature>
<keyword evidence="2" id="KW-0732">Signal</keyword>
<dbReference type="PANTHER" id="PTHR31126">
    <property type="entry name" value="TYROSINE-PROTEIN PHOSPHATASE"/>
    <property type="match status" value="1"/>
</dbReference>
<dbReference type="PANTHER" id="PTHR31126:SF1">
    <property type="entry name" value="TYROSINE SPECIFIC PROTEIN PHOSPHATASES DOMAIN-CONTAINING PROTEIN"/>
    <property type="match status" value="1"/>
</dbReference>
<gene>
    <name evidence="3" type="ORF">ABO01nite_10210</name>
</gene>
<feature type="signal peptide" evidence="2">
    <location>
        <begin position="1"/>
        <end position="24"/>
    </location>
</feature>
<comment type="caution">
    <text evidence="3">The sequence shown here is derived from an EMBL/GenBank/DDBJ whole genome shotgun (WGS) entry which is preliminary data.</text>
</comment>
<sequence length="364" mass="39469">MFLKNALVTLLTATTLASPPLAIAATDTSSLATAQVTMVPQYTLAWPHALGPVDIFVSRTASKEGMTLVQQHNDSSAARVISPFPGQRRVYFFIKPVDGKPGQWVANRILPLDGVANFRDMGGYETADHHHVRWGEFYRSAAPGGLTSADYALVDTLGIKSVTDLRTQAEQQKQPTHWQVSGQEKPPAFYPSEKPVLPGDMTDKSRLAKMDQTQAKALMEAFYAKMPDYYAPELKALFARLVAHQTPTLTHCTAGKDRTGFASALILYALGVPEQTILSDYAMSGDLLRAHMTPSFKAAMNDPKNGGAMAASPAMSALLNSDPAYLEAAFASIRKQYGSINAYLAKALDVGPTQIKALRDAYLD</sequence>
<organism evidence="3 4">
    <name type="scientific">Asaia bogorensis NBRC 16594</name>
    <dbReference type="NCBI Taxonomy" id="1231624"/>
    <lineage>
        <taxon>Bacteria</taxon>
        <taxon>Pseudomonadati</taxon>
        <taxon>Pseudomonadota</taxon>
        <taxon>Alphaproteobacteria</taxon>
        <taxon>Acetobacterales</taxon>
        <taxon>Acetobacteraceae</taxon>
        <taxon>Asaia</taxon>
    </lineage>
</organism>
<accession>A0AAN4R5I3</accession>
<comment type="similarity">
    <text evidence="1">Belongs to the protein-tyrosine phosphatase family.</text>
</comment>
<name>A0AAN4R5I3_9PROT</name>
<dbReference type="EMBL" id="BJVS01000002">
    <property type="protein sequence ID" value="GEL53014.1"/>
    <property type="molecule type" value="Genomic_DNA"/>
</dbReference>
<evidence type="ECO:0000256" key="1">
    <source>
        <dbReference type="ARBA" id="ARBA00009580"/>
    </source>
</evidence>
<dbReference type="GO" id="GO:0004721">
    <property type="term" value="F:phosphoprotein phosphatase activity"/>
    <property type="evidence" value="ECO:0007669"/>
    <property type="project" value="InterPro"/>
</dbReference>
<dbReference type="RefSeq" id="WP_062163861.1">
    <property type="nucleotide sequence ID" value="NZ_AP014690.1"/>
</dbReference>